<name>A0AAD7GKD0_MYCRO</name>
<gene>
    <name evidence="3" type="ORF">B0H17DRAFT_1200163</name>
</gene>
<evidence type="ECO:0000256" key="2">
    <source>
        <dbReference type="SAM" id="Phobius"/>
    </source>
</evidence>
<dbReference type="Proteomes" id="UP001221757">
    <property type="component" value="Unassembled WGS sequence"/>
</dbReference>
<dbReference type="EMBL" id="JARKIE010000048">
    <property type="protein sequence ID" value="KAJ7693102.1"/>
    <property type="molecule type" value="Genomic_DNA"/>
</dbReference>
<keyword evidence="2" id="KW-1133">Transmembrane helix</keyword>
<feature type="compositionally biased region" description="Polar residues" evidence="1">
    <location>
        <begin position="134"/>
        <end position="143"/>
    </location>
</feature>
<reference evidence="3" key="1">
    <citation type="submission" date="2023-03" db="EMBL/GenBank/DDBJ databases">
        <title>Massive genome expansion in bonnet fungi (Mycena s.s.) driven by repeated elements and novel gene families across ecological guilds.</title>
        <authorList>
            <consortium name="Lawrence Berkeley National Laboratory"/>
            <person name="Harder C.B."/>
            <person name="Miyauchi S."/>
            <person name="Viragh M."/>
            <person name="Kuo A."/>
            <person name="Thoen E."/>
            <person name="Andreopoulos B."/>
            <person name="Lu D."/>
            <person name="Skrede I."/>
            <person name="Drula E."/>
            <person name="Henrissat B."/>
            <person name="Morin E."/>
            <person name="Kohler A."/>
            <person name="Barry K."/>
            <person name="LaButti K."/>
            <person name="Morin E."/>
            <person name="Salamov A."/>
            <person name="Lipzen A."/>
            <person name="Mereny Z."/>
            <person name="Hegedus B."/>
            <person name="Baldrian P."/>
            <person name="Stursova M."/>
            <person name="Weitz H."/>
            <person name="Taylor A."/>
            <person name="Grigoriev I.V."/>
            <person name="Nagy L.G."/>
            <person name="Martin F."/>
            <person name="Kauserud H."/>
        </authorList>
    </citation>
    <scope>NUCLEOTIDE SEQUENCE</scope>
    <source>
        <strain evidence="3">CBHHK067</strain>
    </source>
</reference>
<evidence type="ECO:0000313" key="4">
    <source>
        <dbReference type="Proteomes" id="UP001221757"/>
    </source>
</evidence>
<feature type="region of interest" description="Disordered" evidence="1">
    <location>
        <begin position="133"/>
        <end position="153"/>
    </location>
</feature>
<feature type="transmembrane region" description="Helical" evidence="2">
    <location>
        <begin position="223"/>
        <end position="242"/>
    </location>
</feature>
<feature type="transmembrane region" description="Helical" evidence="2">
    <location>
        <begin position="254"/>
        <end position="276"/>
    </location>
</feature>
<proteinExistence type="predicted"/>
<protein>
    <submittedName>
        <fullName evidence="3">Uncharacterized protein</fullName>
    </submittedName>
</protein>
<feature type="transmembrane region" description="Helical" evidence="2">
    <location>
        <begin position="337"/>
        <end position="360"/>
    </location>
</feature>
<feature type="transmembrane region" description="Helical" evidence="2">
    <location>
        <begin position="288"/>
        <end position="317"/>
    </location>
</feature>
<accession>A0AAD7GKD0</accession>
<evidence type="ECO:0000256" key="1">
    <source>
        <dbReference type="SAM" id="MobiDB-lite"/>
    </source>
</evidence>
<dbReference type="AlphaFoldDB" id="A0AAD7GKD0"/>
<keyword evidence="4" id="KW-1185">Reference proteome</keyword>
<keyword evidence="2" id="KW-0812">Transmembrane</keyword>
<comment type="caution">
    <text evidence="3">The sequence shown here is derived from an EMBL/GenBank/DDBJ whole genome shotgun (WGS) entry which is preliminary data.</text>
</comment>
<organism evidence="3 4">
    <name type="scientific">Mycena rosella</name>
    <name type="common">Pink bonnet</name>
    <name type="synonym">Agaricus rosellus</name>
    <dbReference type="NCBI Taxonomy" id="1033263"/>
    <lineage>
        <taxon>Eukaryota</taxon>
        <taxon>Fungi</taxon>
        <taxon>Dikarya</taxon>
        <taxon>Basidiomycota</taxon>
        <taxon>Agaricomycotina</taxon>
        <taxon>Agaricomycetes</taxon>
        <taxon>Agaricomycetidae</taxon>
        <taxon>Agaricales</taxon>
        <taxon>Marasmiineae</taxon>
        <taxon>Mycenaceae</taxon>
        <taxon>Mycena</taxon>
    </lineage>
</organism>
<keyword evidence="2" id="KW-0472">Membrane</keyword>
<evidence type="ECO:0000313" key="3">
    <source>
        <dbReference type="EMBL" id="KAJ7693102.1"/>
    </source>
</evidence>
<sequence>MADSKLQDHWYMQLKSVSVPPQVAYTDWGDAFEQRVKGLLMPTTSRAFTEKAKYFEDRFDGEVEEYTKVLMLSPSLQFLVSRSYRHSQFNEIVSRLQLPEPPAQWNDEIDNGVARATVPQNVPRNYDVIAVPTIGNSEQNPPASTLEHAQRNPSEDDIKLLDQYCASIERTRILRSHLEDVDEDLENYAQTLSTQATAECTYFRGFRDWCQIMLQLTNSLSTSLIAVSTLGAGLVYSTIFGATRGNIGLMCYSFPFFSCGFLLPVIIQLVLQWGASLQKEVKFASQQFWTIVIGIFMAISSLSVIASLTILNLTVFLLKTDPDDTIPDPPSTPVPGIIAFSITGTIFLLMLTGVLLTAIARRAFATLKGMRAIVSAMYGGKSGHADALKVWLPV</sequence>